<dbReference type="Proteomes" id="UP000558113">
    <property type="component" value="Unassembled WGS sequence"/>
</dbReference>
<sequence>MNVMVESFGLKPNQEEDATLAVLQAIEHCRGIGGATLTFAEGEYHFWPDKAVERQYYVSNHDQEKTRKIAFPLLGMTGFTLDGQGATFIMHGLTTPFVIDGSSDIALKNFAIDYKRPTLSQGMVVHADAAGFAVSIPDDYPYAVRGGELIAIGEGWEEPVTGIIVMDPRTKASKFRSGDSLMWDGYKEGRVEAIGEGLVRWSGFTHFAPERGDVLLLQAGHRDCPGIFITDSRDVSIAFVDLHASAGMGVIAQKSENLRLSAFNVTPRPGSGRLFSASADACHFVNCKGFIEIENCLFENQMDDPCNVHGIYAQIAERRGDELLCRLVHPQQRGVEVLGEGDRVRLIRRDSLLPFFETTVASVRRINAEYMLVELEARLPADIRGGDAIENLSWTPNLHIHGCVAKANRARGFLITTSGDVLFEDNFVCTPGSALKLSGDANYWFESGALRSVAIRNNVFEDCNYGYPFWGKGTIDIDPEIEKPESYEGYYHSGIVIENNLFRTFHPVLLSGHSVDGLSFRDNDIERTSTYPKPNHLPYAVDLKACDNVEIDGNRVAGGVLTCRINGNEAAQPLVRAES</sequence>
<dbReference type="Gene3D" id="2.160.20.10">
    <property type="entry name" value="Single-stranded right-handed beta-helix, Pectin lyase-like"/>
    <property type="match status" value="2"/>
</dbReference>
<comment type="caution">
    <text evidence="9">The sequence shown here is derived from an EMBL/GenBank/DDBJ whole genome shotgun (WGS) entry which is preliminary data.</text>
</comment>
<dbReference type="EMBL" id="JAAAMU010000001">
    <property type="protein sequence ID" value="NBC67433.1"/>
    <property type="molecule type" value="Genomic_DNA"/>
</dbReference>
<reference evidence="9 10" key="1">
    <citation type="submission" date="2020-01" db="EMBL/GenBank/DDBJ databases">
        <title>Paenibacillus soybeanensis sp. nov. isolated from the nodules of soybean (Glycine max(L.) Merr).</title>
        <authorList>
            <person name="Wang H."/>
        </authorList>
    </citation>
    <scope>NUCLEOTIDE SEQUENCE [LARGE SCALE GENOMIC DNA]</scope>
    <source>
        <strain evidence="9 10">DSM 23054</strain>
    </source>
</reference>
<feature type="domain" description="GLAA-B beta-barrel" evidence="8">
    <location>
        <begin position="323"/>
        <end position="389"/>
    </location>
</feature>
<evidence type="ECO:0000256" key="3">
    <source>
        <dbReference type="ARBA" id="ARBA00022729"/>
    </source>
</evidence>
<dbReference type="OrthoDB" id="9807299at2"/>
<keyword evidence="10" id="KW-1185">Reference proteome</keyword>
<feature type="domain" description="GLAA-B beta-barrel" evidence="7">
    <location>
        <begin position="120"/>
        <end position="215"/>
    </location>
</feature>
<comment type="catalytic activity">
    <reaction evidence="1">
        <text>Hydrolysis of terminal, non-reducing alpha-D-galactose residues in alpha-D-galactosides, including galactose oligosaccharides, galactomannans and galactolipids.</text>
        <dbReference type="EC" id="3.2.1.22"/>
    </reaction>
</comment>
<dbReference type="Pfam" id="PF23764">
    <property type="entry name" value="Beta-barrel_GLAA-B_II"/>
    <property type="match status" value="1"/>
</dbReference>
<dbReference type="InterPro" id="IPR057275">
    <property type="entry name" value="Beta-barrel_GLAA-B_I"/>
</dbReference>
<comment type="catalytic activity">
    <reaction evidence="2">
        <text>Hydrolysis of terminal, non-reducing branched (1-&gt;3)-alpha-D-galactosidic residues, producing free D-galactose.</text>
        <dbReference type="EC" id="3.2.1.n1"/>
    </reaction>
</comment>
<evidence type="ECO:0000313" key="10">
    <source>
        <dbReference type="Proteomes" id="UP000558113"/>
    </source>
</evidence>
<keyword evidence="6" id="KW-0326">Glycosidase</keyword>
<evidence type="ECO:0000313" key="9">
    <source>
        <dbReference type="EMBL" id="NBC67433.1"/>
    </source>
</evidence>
<evidence type="ECO:0000259" key="7">
    <source>
        <dbReference type="Pfam" id="PF23763"/>
    </source>
</evidence>
<evidence type="ECO:0000256" key="6">
    <source>
        <dbReference type="ARBA" id="ARBA00023295"/>
    </source>
</evidence>
<dbReference type="InterPro" id="IPR011050">
    <property type="entry name" value="Pectin_lyase_fold/virulence"/>
</dbReference>
<dbReference type="SUPFAM" id="SSF51126">
    <property type="entry name" value="Pectin lyase-like"/>
    <property type="match status" value="1"/>
</dbReference>
<accession>A0A7X4YJA8</accession>
<keyword evidence="3" id="KW-0732">Signal</keyword>
<dbReference type="InterPro" id="IPR012334">
    <property type="entry name" value="Pectin_lyas_fold"/>
</dbReference>
<dbReference type="GO" id="GO:0004557">
    <property type="term" value="F:alpha-galactosidase activity"/>
    <property type="evidence" value="ECO:0007669"/>
    <property type="project" value="UniProtKB-EC"/>
</dbReference>
<evidence type="ECO:0000259" key="8">
    <source>
        <dbReference type="Pfam" id="PF23764"/>
    </source>
</evidence>
<dbReference type="InterPro" id="IPR056441">
    <property type="entry name" value="Beta-barrel_GLAA-B_II"/>
</dbReference>
<evidence type="ECO:0008006" key="11">
    <source>
        <dbReference type="Google" id="ProtNLM"/>
    </source>
</evidence>
<dbReference type="Pfam" id="PF23763">
    <property type="entry name" value="Beta-barrel_GLAA-B_I"/>
    <property type="match status" value="1"/>
</dbReference>
<protein>
    <recommendedName>
        <fullName evidence="11">Right-handed parallel beta-helix repeat-containing protein</fullName>
    </recommendedName>
</protein>
<organism evidence="9 10">
    <name type="scientific">Paenibacillus sacheonensis</name>
    <dbReference type="NCBI Taxonomy" id="742054"/>
    <lineage>
        <taxon>Bacteria</taxon>
        <taxon>Bacillati</taxon>
        <taxon>Bacillota</taxon>
        <taxon>Bacilli</taxon>
        <taxon>Bacillales</taxon>
        <taxon>Paenibacillaceae</taxon>
        <taxon>Paenibacillus</taxon>
    </lineage>
</organism>
<evidence type="ECO:0000256" key="1">
    <source>
        <dbReference type="ARBA" id="ARBA00001255"/>
    </source>
</evidence>
<evidence type="ECO:0000256" key="2">
    <source>
        <dbReference type="ARBA" id="ARBA00001271"/>
    </source>
</evidence>
<evidence type="ECO:0000256" key="5">
    <source>
        <dbReference type="ARBA" id="ARBA00022801"/>
    </source>
</evidence>
<proteinExistence type="predicted"/>
<gene>
    <name evidence="9" type="ORF">GT003_00305</name>
</gene>
<keyword evidence="4" id="KW-0677">Repeat</keyword>
<evidence type="ECO:0000256" key="4">
    <source>
        <dbReference type="ARBA" id="ARBA00022737"/>
    </source>
</evidence>
<dbReference type="AlphaFoldDB" id="A0A7X4YJA8"/>
<keyword evidence="5" id="KW-0378">Hydrolase</keyword>
<name>A0A7X4YJA8_9BACL</name>